<dbReference type="InterPro" id="IPR036388">
    <property type="entry name" value="WH-like_DNA-bd_sf"/>
</dbReference>
<organism evidence="2 3">
    <name type="scientific">Roseibium limicola</name>
    <dbReference type="NCBI Taxonomy" id="2816037"/>
    <lineage>
        <taxon>Bacteria</taxon>
        <taxon>Pseudomonadati</taxon>
        <taxon>Pseudomonadota</taxon>
        <taxon>Alphaproteobacteria</taxon>
        <taxon>Hyphomicrobiales</taxon>
        <taxon>Stappiaceae</taxon>
        <taxon>Roseibium</taxon>
    </lineage>
</organism>
<evidence type="ECO:0000313" key="2">
    <source>
        <dbReference type="EMBL" id="MBO0345476.1"/>
    </source>
</evidence>
<comment type="caution">
    <text evidence="2">The sequence shown here is derived from an EMBL/GenBank/DDBJ whole genome shotgun (WGS) entry which is preliminary data.</text>
</comment>
<feature type="domain" description="HTH luxR-type" evidence="1">
    <location>
        <begin position="321"/>
        <end position="378"/>
    </location>
</feature>
<accession>A0A939EMU1</accession>
<dbReference type="GO" id="GO:0006355">
    <property type="term" value="P:regulation of DNA-templated transcription"/>
    <property type="evidence" value="ECO:0007669"/>
    <property type="project" value="InterPro"/>
</dbReference>
<dbReference type="Proteomes" id="UP000664779">
    <property type="component" value="Unassembled WGS sequence"/>
</dbReference>
<dbReference type="EMBL" id="JAFLNF010000003">
    <property type="protein sequence ID" value="MBO0345476.1"/>
    <property type="molecule type" value="Genomic_DNA"/>
</dbReference>
<proteinExistence type="predicted"/>
<dbReference type="InterPro" id="IPR000792">
    <property type="entry name" value="Tscrpt_reg_LuxR_C"/>
</dbReference>
<dbReference type="GO" id="GO:0003677">
    <property type="term" value="F:DNA binding"/>
    <property type="evidence" value="ECO:0007669"/>
    <property type="project" value="InterPro"/>
</dbReference>
<dbReference type="SUPFAM" id="SSF46894">
    <property type="entry name" value="C-terminal effector domain of the bipartite response regulators"/>
    <property type="match status" value="1"/>
</dbReference>
<evidence type="ECO:0000259" key="1">
    <source>
        <dbReference type="SMART" id="SM00421"/>
    </source>
</evidence>
<gene>
    <name evidence="2" type="ORF">J0X15_09615</name>
</gene>
<name>A0A939EMU1_9HYPH</name>
<dbReference type="RefSeq" id="WP_206940068.1">
    <property type="nucleotide sequence ID" value="NZ_JAFLNF010000003.1"/>
</dbReference>
<protein>
    <submittedName>
        <fullName evidence="2">Helix-turn-helix transcriptional regulator</fullName>
    </submittedName>
</protein>
<evidence type="ECO:0000313" key="3">
    <source>
        <dbReference type="Proteomes" id="UP000664779"/>
    </source>
</evidence>
<dbReference type="Gene3D" id="1.10.10.10">
    <property type="entry name" value="Winged helix-like DNA-binding domain superfamily/Winged helix DNA-binding domain"/>
    <property type="match status" value="1"/>
</dbReference>
<dbReference type="AlphaFoldDB" id="A0A939EMU1"/>
<dbReference type="InterPro" id="IPR016032">
    <property type="entry name" value="Sig_transdc_resp-reg_C-effctor"/>
</dbReference>
<sequence>MIGSIGQIDYRVIEKIHECAGAPHEWPEAIAALSVALSCRIYVLEFEAGSHHTGRYCHPEDVTHILEGLSQLDAEGGDALQFLLEHAALYYPYWKSPVEPSGPVVPGSAEENQGDWVRMSALITPIVRTPEKVILVAGFWEPDIARDLGLDDVLPNFRRYVRAMNTALSLGDRLTKVESRFDSLQAMLKMQKHAAFLVDDQLSVLFCTPATQSLLEQGTLFTLEDGQLIPLRPELYHAITSIKRFLAGAQKPLSRQLLMAAVTEPNKSIFLQEQNNSYCHIRLQSIVPETAASDGSAGSILIEVRESSAIAPQVREFLQSKYGLSQSEARLAHNLSVTGSLATTLEGLDITRNTAKTHLRRIYEKTETQSQLELARLLHRLSGLF</sequence>
<dbReference type="SMART" id="SM00421">
    <property type="entry name" value="HTH_LUXR"/>
    <property type="match status" value="1"/>
</dbReference>
<keyword evidence="3" id="KW-1185">Reference proteome</keyword>
<reference evidence="2" key="1">
    <citation type="submission" date="2021-03" db="EMBL/GenBank/DDBJ databases">
        <title>Roseibium sp. CAU 1637 isolated from Incheon.</title>
        <authorList>
            <person name="Kim W."/>
        </authorList>
    </citation>
    <scope>NUCLEOTIDE SEQUENCE</scope>
    <source>
        <strain evidence="2">CAU 1637</strain>
    </source>
</reference>